<name>A0A4Y2W437_ARAVE</name>
<dbReference type="SUPFAM" id="SSF52266">
    <property type="entry name" value="SGNH hydrolase"/>
    <property type="match status" value="1"/>
</dbReference>
<comment type="caution">
    <text evidence="1">The sequence shown here is derived from an EMBL/GenBank/DDBJ whole genome shotgun (WGS) entry which is preliminary data.</text>
</comment>
<dbReference type="InterPro" id="IPR036514">
    <property type="entry name" value="SGNH_hydro_sf"/>
</dbReference>
<gene>
    <name evidence="1" type="ORF">AVEN_274035_1</name>
</gene>
<organism evidence="1 2">
    <name type="scientific">Araneus ventricosus</name>
    <name type="common">Orbweaver spider</name>
    <name type="synonym">Epeira ventricosa</name>
    <dbReference type="NCBI Taxonomy" id="182803"/>
    <lineage>
        <taxon>Eukaryota</taxon>
        <taxon>Metazoa</taxon>
        <taxon>Ecdysozoa</taxon>
        <taxon>Arthropoda</taxon>
        <taxon>Chelicerata</taxon>
        <taxon>Arachnida</taxon>
        <taxon>Araneae</taxon>
        <taxon>Araneomorphae</taxon>
        <taxon>Entelegynae</taxon>
        <taxon>Araneoidea</taxon>
        <taxon>Araneidae</taxon>
        <taxon>Araneus</taxon>
    </lineage>
</organism>
<evidence type="ECO:0008006" key="3">
    <source>
        <dbReference type="Google" id="ProtNLM"/>
    </source>
</evidence>
<dbReference type="OrthoDB" id="6425058at2759"/>
<sequence length="273" mass="31316">MKILVTGDSMIKYLSESLSENLNRCEIELKSFPGIRIEELMERLPSLSLNSYDIVLMHVGTNNSEEDVDAIVRKFVCLFDTIFCLNPTLKVLISGVIPRGPDRFRDDFGENDTFYLFQNQKIETINSELRRLSLSRGYSFFMRNPEGWKGCLGRDGLHLNYKGNGELASDFVKQLQLAISVEYVRRWRAKSIHRSEGKHITMASTLTLGRGEEKCQKVISNDIPPTSLFSRKPDTKREHSMPALFILVKHTQRLATRKISPTSQEFKVSYESL</sequence>
<dbReference type="AlphaFoldDB" id="A0A4Y2W437"/>
<keyword evidence="2" id="KW-1185">Reference proteome</keyword>
<dbReference type="EMBL" id="BGPR01055510">
    <property type="protein sequence ID" value="GBO32065.1"/>
    <property type="molecule type" value="Genomic_DNA"/>
</dbReference>
<protein>
    <recommendedName>
        <fullName evidence="3">SGNH hydrolase-type esterase domain-containing protein</fullName>
    </recommendedName>
</protein>
<dbReference type="Gene3D" id="3.40.50.1110">
    <property type="entry name" value="SGNH hydrolase"/>
    <property type="match status" value="1"/>
</dbReference>
<proteinExistence type="predicted"/>
<dbReference type="Proteomes" id="UP000499080">
    <property type="component" value="Unassembled WGS sequence"/>
</dbReference>
<evidence type="ECO:0000313" key="2">
    <source>
        <dbReference type="Proteomes" id="UP000499080"/>
    </source>
</evidence>
<evidence type="ECO:0000313" key="1">
    <source>
        <dbReference type="EMBL" id="GBO32065.1"/>
    </source>
</evidence>
<accession>A0A4Y2W437</accession>
<reference evidence="1 2" key="1">
    <citation type="journal article" date="2019" name="Sci. Rep.">
        <title>Orb-weaving spider Araneus ventricosus genome elucidates the spidroin gene catalogue.</title>
        <authorList>
            <person name="Kono N."/>
            <person name="Nakamura H."/>
            <person name="Ohtoshi R."/>
            <person name="Moran D.A.P."/>
            <person name="Shinohara A."/>
            <person name="Yoshida Y."/>
            <person name="Fujiwara M."/>
            <person name="Mori M."/>
            <person name="Tomita M."/>
            <person name="Arakawa K."/>
        </authorList>
    </citation>
    <scope>NUCLEOTIDE SEQUENCE [LARGE SCALE GENOMIC DNA]</scope>
</reference>